<protein>
    <submittedName>
        <fullName evidence="2">Uncharacterized protein</fullName>
    </submittedName>
</protein>
<dbReference type="InterPro" id="IPR004158">
    <property type="entry name" value="DUF247_pln"/>
</dbReference>
<keyword evidence="1" id="KW-1133">Transmembrane helix</keyword>
<name>A0AAD8L6J9_TARER</name>
<organism evidence="2 3">
    <name type="scientific">Tagetes erecta</name>
    <name type="common">African marigold</name>
    <dbReference type="NCBI Taxonomy" id="13708"/>
    <lineage>
        <taxon>Eukaryota</taxon>
        <taxon>Viridiplantae</taxon>
        <taxon>Streptophyta</taxon>
        <taxon>Embryophyta</taxon>
        <taxon>Tracheophyta</taxon>
        <taxon>Spermatophyta</taxon>
        <taxon>Magnoliopsida</taxon>
        <taxon>eudicotyledons</taxon>
        <taxon>Gunneridae</taxon>
        <taxon>Pentapetalae</taxon>
        <taxon>asterids</taxon>
        <taxon>campanulids</taxon>
        <taxon>Asterales</taxon>
        <taxon>Asteraceae</taxon>
        <taxon>Asteroideae</taxon>
        <taxon>Heliantheae alliance</taxon>
        <taxon>Tageteae</taxon>
        <taxon>Tagetes</taxon>
    </lineage>
</organism>
<dbReference type="EMBL" id="JAUHHV010000001">
    <property type="protein sequence ID" value="KAK1435099.1"/>
    <property type="molecule type" value="Genomic_DNA"/>
</dbReference>
<accession>A0AAD8L6J9</accession>
<proteinExistence type="predicted"/>
<reference evidence="2" key="1">
    <citation type="journal article" date="2023" name="bioRxiv">
        <title>Improved chromosome-level genome assembly for marigold (Tagetes erecta).</title>
        <authorList>
            <person name="Jiang F."/>
            <person name="Yuan L."/>
            <person name="Wang S."/>
            <person name="Wang H."/>
            <person name="Xu D."/>
            <person name="Wang A."/>
            <person name="Fan W."/>
        </authorList>
    </citation>
    <scope>NUCLEOTIDE SEQUENCE</scope>
    <source>
        <strain evidence="2">WSJ</strain>
        <tissue evidence="2">Leaf</tissue>
    </source>
</reference>
<sequence>MKSDPHAKSLASLVSSSIHLLINNDETNLHRKNHETHPITFDHFNPASALTHSSYFLTNQIHSLPNTKSVTYMALNHVITIDQETVLMNTQMKQSPKLLKKSAGKSSCCIFRVPKSLVEIKKEAYQPQIVSIGPYHYGAKHLEMIQEHKWRYLNDMITRTSKSLGVFMNIVVSMENEIRECYSESIDRYSSNEVAKMMVLDGVFLIELFRKVGNLVDIQQDDPIFKMVWVFPFLLRDLLRIENQIPFFVLQKLFDESKPDTRRDNTRTIQSLILKFFSYVVDRKPEAVLTQFENIDGKHLLDFVRKSFIGTKDRNSRVDGTNEPSFKLIQPATKLVIAGVKFKVNQQAESFLDIKFQDGLLLIPQINMDDFYSSFLLNCMAFEQCYFHCSKDITSYVVFMGCLMNTSADVDLLSQSKIIENYFGTDKEIAKFFNDVGKDIVFDKKTNYLRGLFVELNEYCKNGWHVNWAGFKHTYFESPWAAVSAFAAFMLLSLATLQTFYTVFPYYHKRD</sequence>
<dbReference type="Pfam" id="PF03140">
    <property type="entry name" value="DUF247"/>
    <property type="match status" value="1"/>
</dbReference>
<keyword evidence="1" id="KW-0472">Membrane</keyword>
<gene>
    <name evidence="2" type="ORF">QVD17_00859</name>
</gene>
<keyword evidence="3" id="KW-1185">Reference proteome</keyword>
<comment type="caution">
    <text evidence="2">The sequence shown here is derived from an EMBL/GenBank/DDBJ whole genome shotgun (WGS) entry which is preliminary data.</text>
</comment>
<dbReference type="PANTHER" id="PTHR31170">
    <property type="entry name" value="BNAC04G53230D PROTEIN"/>
    <property type="match status" value="1"/>
</dbReference>
<evidence type="ECO:0000256" key="1">
    <source>
        <dbReference type="SAM" id="Phobius"/>
    </source>
</evidence>
<keyword evidence="1" id="KW-0812">Transmembrane</keyword>
<dbReference type="AlphaFoldDB" id="A0AAD8L6J9"/>
<dbReference type="Proteomes" id="UP001229421">
    <property type="component" value="Unassembled WGS sequence"/>
</dbReference>
<feature type="transmembrane region" description="Helical" evidence="1">
    <location>
        <begin position="480"/>
        <end position="504"/>
    </location>
</feature>
<evidence type="ECO:0000313" key="3">
    <source>
        <dbReference type="Proteomes" id="UP001229421"/>
    </source>
</evidence>
<dbReference type="PANTHER" id="PTHR31170:SF21">
    <property type="match status" value="1"/>
</dbReference>
<evidence type="ECO:0000313" key="2">
    <source>
        <dbReference type="EMBL" id="KAK1435099.1"/>
    </source>
</evidence>